<evidence type="ECO:0008006" key="3">
    <source>
        <dbReference type="Google" id="ProtNLM"/>
    </source>
</evidence>
<comment type="caution">
    <text evidence="1">The sequence shown here is derived from an EMBL/GenBank/DDBJ whole genome shotgun (WGS) entry which is preliminary data.</text>
</comment>
<sequence length="122" mass="13717">MWYNIIPSFAIVTGVLAFPALAMAGIHKLGYDNIYERDLQFPHQRCMFLRDERISGSPYKMVVAAALALQESQERRLACRIPSARTATTLFPPSHVTLLQHNSYGTAPAGRRQLKLLQMKTA</sequence>
<dbReference type="Proteomes" id="UP000770661">
    <property type="component" value="Unassembled WGS sequence"/>
</dbReference>
<gene>
    <name evidence="1" type="ORF">GWK47_009498</name>
</gene>
<reference evidence="1" key="1">
    <citation type="submission" date="2020-07" db="EMBL/GenBank/DDBJ databases">
        <title>The High-quality genome of the commercially important snow crab, Chionoecetes opilio.</title>
        <authorList>
            <person name="Jeong J.-H."/>
            <person name="Ryu S."/>
        </authorList>
    </citation>
    <scope>NUCLEOTIDE SEQUENCE</scope>
    <source>
        <strain evidence="1">MADBK_172401_WGS</strain>
        <tissue evidence="1">Digestive gland</tissue>
    </source>
</reference>
<proteinExistence type="predicted"/>
<dbReference type="EMBL" id="JACEEZ010018788">
    <property type="protein sequence ID" value="KAG0716512.1"/>
    <property type="molecule type" value="Genomic_DNA"/>
</dbReference>
<name>A0A8J4XYJ2_CHIOP</name>
<dbReference type="Pfam" id="PF15879">
    <property type="entry name" value="MWFE"/>
    <property type="match status" value="1"/>
</dbReference>
<evidence type="ECO:0000313" key="2">
    <source>
        <dbReference type="Proteomes" id="UP000770661"/>
    </source>
</evidence>
<keyword evidence="2" id="KW-1185">Reference proteome</keyword>
<dbReference type="OrthoDB" id="1920692at2759"/>
<protein>
    <recommendedName>
        <fullName evidence="3">NADH dehydrogenase [ubiquinone] 1 alpha subcomplex subunit 1</fullName>
    </recommendedName>
</protein>
<accession>A0A8J4XYJ2</accession>
<dbReference type="InterPro" id="IPR017384">
    <property type="entry name" value="NADH_Ub_cplx-1_asu_su-1"/>
</dbReference>
<evidence type="ECO:0000313" key="1">
    <source>
        <dbReference type="EMBL" id="KAG0716512.1"/>
    </source>
</evidence>
<organism evidence="1 2">
    <name type="scientific">Chionoecetes opilio</name>
    <name type="common">Atlantic snow crab</name>
    <name type="synonym">Cancer opilio</name>
    <dbReference type="NCBI Taxonomy" id="41210"/>
    <lineage>
        <taxon>Eukaryota</taxon>
        <taxon>Metazoa</taxon>
        <taxon>Ecdysozoa</taxon>
        <taxon>Arthropoda</taxon>
        <taxon>Crustacea</taxon>
        <taxon>Multicrustacea</taxon>
        <taxon>Malacostraca</taxon>
        <taxon>Eumalacostraca</taxon>
        <taxon>Eucarida</taxon>
        <taxon>Decapoda</taxon>
        <taxon>Pleocyemata</taxon>
        <taxon>Brachyura</taxon>
        <taxon>Eubrachyura</taxon>
        <taxon>Majoidea</taxon>
        <taxon>Majidae</taxon>
        <taxon>Chionoecetes</taxon>
    </lineage>
</organism>
<dbReference type="AlphaFoldDB" id="A0A8J4XYJ2"/>